<sequence>MTEQKIDKRVARTKTRLKEGLADLMTRKSIQEITVKELVEYVHINRSTFYLHYSDISNMLENVKRELIEEIAEVMESYPPEPFSEESVVFMKDVFFSLGSNRKLYRSLMGKNGDPSFVQQVEDLVGEKCLTGLKRQFPNEMNMLKYSYRFCLSGCVGLIRSWLQKDPEDSETPEEMADMSFRLIMSVIRETHPRIRR</sequence>
<keyword evidence="1 2" id="KW-0238">DNA-binding</keyword>
<dbReference type="AlphaFoldDB" id="A0A3E3K2L7"/>
<dbReference type="PANTHER" id="PTHR43479:SF7">
    <property type="entry name" value="TETR-FAMILY TRANSCRIPTIONAL REGULATOR"/>
    <property type="match status" value="1"/>
</dbReference>
<dbReference type="Pfam" id="PF14278">
    <property type="entry name" value="TetR_C_8"/>
    <property type="match status" value="1"/>
</dbReference>
<organism evidence="4 5">
    <name type="scientific">Sellimonas intestinalis</name>
    <dbReference type="NCBI Taxonomy" id="1653434"/>
    <lineage>
        <taxon>Bacteria</taxon>
        <taxon>Bacillati</taxon>
        <taxon>Bacillota</taxon>
        <taxon>Clostridia</taxon>
        <taxon>Lachnospirales</taxon>
        <taxon>Lachnospiraceae</taxon>
        <taxon>Sellimonas</taxon>
    </lineage>
</organism>
<reference evidence="4 5" key="1">
    <citation type="submission" date="2018-08" db="EMBL/GenBank/DDBJ databases">
        <title>A genome reference for cultivated species of the human gut microbiota.</title>
        <authorList>
            <person name="Zou Y."/>
            <person name="Xue W."/>
            <person name="Luo G."/>
        </authorList>
    </citation>
    <scope>NUCLEOTIDE SEQUENCE [LARGE SCALE GENOMIC DNA]</scope>
    <source>
        <strain evidence="4 5">AF37-2AT</strain>
    </source>
</reference>
<dbReference type="InterPro" id="IPR050624">
    <property type="entry name" value="HTH-type_Tx_Regulator"/>
</dbReference>
<feature type="domain" description="HTH tetR-type" evidence="3">
    <location>
        <begin position="11"/>
        <end position="71"/>
    </location>
</feature>
<dbReference type="InterPro" id="IPR009057">
    <property type="entry name" value="Homeodomain-like_sf"/>
</dbReference>
<evidence type="ECO:0000259" key="3">
    <source>
        <dbReference type="PROSITE" id="PS50977"/>
    </source>
</evidence>
<comment type="caution">
    <text evidence="4">The sequence shown here is derived from an EMBL/GenBank/DDBJ whole genome shotgun (WGS) entry which is preliminary data.</text>
</comment>
<proteinExistence type="predicted"/>
<evidence type="ECO:0000313" key="5">
    <source>
        <dbReference type="Proteomes" id="UP000261080"/>
    </source>
</evidence>
<gene>
    <name evidence="4" type="ORF">DW016_06725</name>
</gene>
<dbReference type="Proteomes" id="UP000261080">
    <property type="component" value="Unassembled WGS sequence"/>
</dbReference>
<dbReference type="InterPro" id="IPR001647">
    <property type="entry name" value="HTH_TetR"/>
</dbReference>
<evidence type="ECO:0000256" key="1">
    <source>
        <dbReference type="ARBA" id="ARBA00023125"/>
    </source>
</evidence>
<evidence type="ECO:0000313" key="4">
    <source>
        <dbReference type="EMBL" id="RGE87808.1"/>
    </source>
</evidence>
<dbReference type="GO" id="GO:0003677">
    <property type="term" value="F:DNA binding"/>
    <property type="evidence" value="ECO:0007669"/>
    <property type="project" value="UniProtKB-UniRule"/>
</dbReference>
<dbReference type="PANTHER" id="PTHR43479">
    <property type="entry name" value="ACREF/ENVCD OPERON REPRESSOR-RELATED"/>
    <property type="match status" value="1"/>
</dbReference>
<dbReference type="PROSITE" id="PS50977">
    <property type="entry name" value="HTH_TETR_2"/>
    <property type="match status" value="1"/>
</dbReference>
<dbReference type="EMBL" id="QVLX01000003">
    <property type="protein sequence ID" value="RGE87808.1"/>
    <property type="molecule type" value="Genomic_DNA"/>
</dbReference>
<dbReference type="RefSeq" id="WP_024731755.1">
    <property type="nucleotide sequence ID" value="NZ_BAABYU010000001.1"/>
</dbReference>
<dbReference type="OrthoDB" id="9810250at2"/>
<name>A0A3E3K2L7_9FIRM</name>
<accession>A0A3E3K2L7</accession>
<dbReference type="InterPro" id="IPR039532">
    <property type="entry name" value="TetR_C_Firmicutes"/>
</dbReference>
<evidence type="ECO:0000256" key="2">
    <source>
        <dbReference type="PROSITE-ProRule" id="PRU00335"/>
    </source>
</evidence>
<feature type="DNA-binding region" description="H-T-H motif" evidence="2">
    <location>
        <begin position="34"/>
        <end position="53"/>
    </location>
</feature>
<keyword evidence="5" id="KW-1185">Reference proteome</keyword>
<dbReference type="SUPFAM" id="SSF46689">
    <property type="entry name" value="Homeodomain-like"/>
    <property type="match status" value="1"/>
</dbReference>
<dbReference type="Gene3D" id="1.10.357.10">
    <property type="entry name" value="Tetracycline Repressor, domain 2"/>
    <property type="match status" value="1"/>
</dbReference>
<protein>
    <submittedName>
        <fullName evidence="4">TetR/AcrR family transcriptional regulator</fullName>
    </submittedName>
</protein>
<dbReference type="GeneID" id="97191758"/>